<gene>
    <name evidence="2" type="ORF">OG442_19590</name>
</gene>
<evidence type="ECO:0008006" key="4">
    <source>
        <dbReference type="Google" id="ProtNLM"/>
    </source>
</evidence>
<keyword evidence="1" id="KW-0812">Transmembrane</keyword>
<evidence type="ECO:0000256" key="1">
    <source>
        <dbReference type="SAM" id="Phobius"/>
    </source>
</evidence>
<protein>
    <recommendedName>
        <fullName evidence="4">DUF4190 domain-containing protein</fullName>
    </recommendedName>
</protein>
<keyword evidence="1" id="KW-1133">Transmembrane helix</keyword>
<feature type="transmembrane region" description="Helical" evidence="1">
    <location>
        <begin position="67"/>
        <end position="88"/>
    </location>
</feature>
<accession>A0ABZ2A4F2</accession>
<proteinExistence type="predicted"/>
<dbReference type="Proteomes" id="UP001432209">
    <property type="component" value="Chromosome"/>
</dbReference>
<dbReference type="EMBL" id="CP109495">
    <property type="protein sequence ID" value="WUX53577.1"/>
    <property type="molecule type" value="Genomic_DNA"/>
</dbReference>
<dbReference type="RefSeq" id="WP_329077186.1">
    <property type="nucleotide sequence ID" value="NZ_CP109389.1"/>
</dbReference>
<keyword evidence="3" id="KW-1185">Reference proteome</keyword>
<keyword evidence="1" id="KW-0472">Membrane</keyword>
<feature type="transmembrane region" description="Helical" evidence="1">
    <location>
        <begin position="28"/>
        <end position="46"/>
    </location>
</feature>
<name>A0ABZ2A4F2_STRNV</name>
<dbReference type="GeneID" id="91343494"/>
<organism evidence="2 3">
    <name type="scientific">Streptomyces niveus</name>
    <name type="common">Streptomyces spheroides</name>
    <dbReference type="NCBI Taxonomy" id="193462"/>
    <lineage>
        <taxon>Bacteria</taxon>
        <taxon>Bacillati</taxon>
        <taxon>Actinomycetota</taxon>
        <taxon>Actinomycetes</taxon>
        <taxon>Kitasatosporales</taxon>
        <taxon>Streptomycetaceae</taxon>
        <taxon>Streptomyces</taxon>
    </lineage>
</organism>
<sequence>MNLASPPQDFGPQGDFDPNPQAGQLLELLAWSVTAAAVAGVMFVGVQMAMQLRAGEMGAGTAHFRGLVFVMLACVLCLSAGPLVEFVVQPYLLAP</sequence>
<evidence type="ECO:0000313" key="3">
    <source>
        <dbReference type="Proteomes" id="UP001432209"/>
    </source>
</evidence>
<reference evidence="2" key="1">
    <citation type="submission" date="2022-10" db="EMBL/GenBank/DDBJ databases">
        <title>The complete genomes of actinobacterial strains from the NBC collection.</title>
        <authorList>
            <person name="Joergensen T.S."/>
            <person name="Alvarez Arevalo M."/>
            <person name="Sterndorff E.B."/>
            <person name="Faurdal D."/>
            <person name="Vuksanovic O."/>
            <person name="Mourched A.-S."/>
            <person name="Charusanti P."/>
            <person name="Shaw S."/>
            <person name="Blin K."/>
            <person name="Weber T."/>
        </authorList>
    </citation>
    <scope>NUCLEOTIDE SEQUENCE</scope>
    <source>
        <strain evidence="2">NBC_01432</strain>
    </source>
</reference>
<evidence type="ECO:0000313" key="2">
    <source>
        <dbReference type="EMBL" id="WUX53577.1"/>
    </source>
</evidence>